<dbReference type="InterPro" id="IPR010827">
    <property type="entry name" value="BamA/TamA_POTRA"/>
</dbReference>
<reference evidence="2" key="1">
    <citation type="submission" date="2018-05" db="EMBL/GenBank/DDBJ databases">
        <authorList>
            <person name="Lanie J.A."/>
            <person name="Ng W.-L."/>
            <person name="Kazmierczak K.M."/>
            <person name="Andrzejewski T.M."/>
            <person name="Davidsen T.M."/>
            <person name="Wayne K.J."/>
            <person name="Tettelin H."/>
            <person name="Glass J.I."/>
            <person name="Rusch D."/>
            <person name="Podicherti R."/>
            <person name="Tsui H.-C.T."/>
            <person name="Winkler M.E."/>
        </authorList>
    </citation>
    <scope>NUCLEOTIDE SEQUENCE</scope>
</reference>
<dbReference type="Pfam" id="PF07244">
    <property type="entry name" value="POTRA"/>
    <property type="match status" value="3"/>
</dbReference>
<sequence>MVVFTLLLFEAYPLLAAPLLTYLDRQIISIEIVGTSSQTTVKDLQEALVTRVGDPLSIEQVRDSIFHLFTIGQFEDVRVEANEQQNGVALRYVVVPKRTVTKIEFKGVLGLSRRRLGQVVRERYGESLALTQTAEATGLLESLYRDNGFMNPRIDAVTSIDEESGRAILSFEIECGVRANVGSLKVTGRTLESTNQLLTQLGLHVGMPYDRLAIRRRLSAYGDSLKERGHYEAEVNHSITTNPNNTSINLTIHANLGPFVLVQFDNEVLSPEEQEALVPIAREGSIDLDLLDDSLDRIRTHFRRLGYSRVEASYSFQENDEELRIVFHVSPGQIYKITNPEIIGNQILSDNV</sequence>
<gene>
    <name evidence="2" type="ORF">METZ01_LOCUS33241</name>
</gene>
<feature type="domain" description="POTRA" evidence="1">
    <location>
        <begin position="99"/>
        <end position="174"/>
    </location>
</feature>
<dbReference type="GO" id="GO:0019867">
    <property type="term" value="C:outer membrane"/>
    <property type="evidence" value="ECO:0007669"/>
    <property type="project" value="InterPro"/>
</dbReference>
<dbReference type="EMBL" id="UINC01001425">
    <property type="protein sequence ID" value="SUZ80387.1"/>
    <property type="molecule type" value="Genomic_DNA"/>
</dbReference>
<evidence type="ECO:0000259" key="1">
    <source>
        <dbReference type="Pfam" id="PF07244"/>
    </source>
</evidence>
<organism evidence="2">
    <name type="scientific">marine metagenome</name>
    <dbReference type="NCBI Taxonomy" id="408172"/>
    <lineage>
        <taxon>unclassified sequences</taxon>
        <taxon>metagenomes</taxon>
        <taxon>ecological metagenomes</taxon>
    </lineage>
</organism>
<dbReference type="AlphaFoldDB" id="A0A381QRC0"/>
<name>A0A381QRC0_9ZZZZ</name>
<protein>
    <recommendedName>
        <fullName evidence="1">POTRA domain-containing protein</fullName>
    </recommendedName>
</protein>
<proteinExistence type="predicted"/>
<evidence type="ECO:0000313" key="2">
    <source>
        <dbReference type="EMBL" id="SUZ80387.1"/>
    </source>
</evidence>
<feature type="domain" description="POTRA" evidence="1">
    <location>
        <begin position="180"/>
        <end position="253"/>
    </location>
</feature>
<accession>A0A381QRC0</accession>
<feature type="domain" description="POTRA" evidence="1">
    <location>
        <begin position="28"/>
        <end position="96"/>
    </location>
</feature>
<dbReference type="Gene3D" id="3.10.20.310">
    <property type="entry name" value="membrane protein fhac"/>
    <property type="match status" value="3"/>
</dbReference>
<feature type="non-terminal residue" evidence="2">
    <location>
        <position position="352"/>
    </location>
</feature>